<evidence type="ECO:0000259" key="1">
    <source>
        <dbReference type="Pfam" id="PF00561"/>
    </source>
</evidence>
<dbReference type="Proteomes" id="UP001276659">
    <property type="component" value="Unassembled WGS sequence"/>
</dbReference>
<dbReference type="Pfam" id="PF00561">
    <property type="entry name" value="Abhydrolase_1"/>
    <property type="match status" value="1"/>
</dbReference>
<feature type="domain" description="AB hydrolase-1" evidence="1">
    <location>
        <begin position="3"/>
        <end position="55"/>
    </location>
</feature>
<accession>A0AAD9ZBB3</accession>
<dbReference type="SUPFAM" id="SSF53474">
    <property type="entry name" value="alpha/beta-Hydrolases"/>
    <property type="match status" value="1"/>
</dbReference>
<evidence type="ECO:0000313" key="3">
    <source>
        <dbReference type="Proteomes" id="UP001276659"/>
    </source>
</evidence>
<protein>
    <recommendedName>
        <fullName evidence="1">AB hydrolase-1 domain-containing protein</fullName>
    </recommendedName>
</protein>
<sequence>MEMSSAHMVKDLEALRLHLGLAMMTLLGHSNGGSIALGYAERYPERVQKMILLDHQLEGFDDSTSFKGFAMRRKHIPVYSAALVRLQNFKADTDEEMHEGLMGVLPLYFVDPTGSLPLMKETMDDLPSSWAFNAQGTADRKMPTSLIDDCQSRLSIQTLVSRLRAIAKQSAVHVYIKLNGDNHDKYV</sequence>
<reference evidence="2" key="1">
    <citation type="submission" date="2022-11" db="EMBL/GenBank/DDBJ databases">
        <title>Chromosomal genome sequence assembly and mating type (MAT) locus characterization of the leprose asexual lichenized fungus Lepraria neglecta (Nyl.) Erichsen.</title>
        <authorList>
            <person name="Allen J.L."/>
            <person name="Pfeffer B."/>
        </authorList>
    </citation>
    <scope>NUCLEOTIDE SEQUENCE</scope>
    <source>
        <strain evidence="2">Allen 5258</strain>
    </source>
</reference>
<comment type="caution">
    <text evidence="2">The sequence shown here is derived from an EMBL/GenBank/DDBJ whole genome shotgun (WGS) entry which is preliminary data.</text>
</comment>
<dbReference type="PRINTS" id="PR00111">
    <property type="entry name" value="ABHYDROLASE"/>
</dbReference>
<dbReference type="AlphaFoldDB" id="A0AAD9ZBB3"/>
<dbReference type="InterPro" id="IPR029058">
    <property type="entry name" value="AB_hydrolase_fold"/>
</dbReference>
<keyword evidence="3" id="KW-1185">Reference proteome</keyword>
<dbReference type="InterPro" id="IPR000073">
    <property type="entry name" value="AB_hydrolase_1"/>
</dbReference>
<dbReference type="Gene3D" id="3.40.50.1820">
    <property type="entry name" value="alpha/beta hydrolase"/>
    <property type="match status" value="1"/>
</dbReference>
<name>A0AAD9ZBB3_9LECA</name>
<proteinExistence type="predicted"/>
<evidence type="ECO:0000313" key="2">
    <source>
        <dbReference type="EMBL" id="KAK3175030.1"/>
    </source>
</evidence>
<dbReference type="EMBL" id="JASNWA010000006">
    <property type="protein sequence ID" value="KAK3175030.1"/>
    <property type="molecule type" value="Genomic_DNA"/>
</dbReference>
<organism evidence="2 3">
    <name type="scientific">Lepraria neglecta</name>
    <dbReference type="NCBI Taxonomy" id="209136"/>
    <lineage>
        <taxon>Eukaryota</taxon>
        <taxon>Fungi</taxon>
        <taxon>Dikarya</taxon>
        <taxon>Ascomycota</taxon>
        <taxon>Pezizomycotina</taxon>
        <taxon>Lecanoromycetes</taxon>
        <taxon>OSLEUM clade</taxon>
        <taxon>Lecanoromycetidae</taxon>
        <taxon>Lecanorales</taxon>
        <taxon>Lecanorineae</taxon>
        <taxon>Stereocaulaceae</taxon>
        <taxon>Lepraria</taxon>
    </lineage>
</organism>
<gene>
    <name evidence="2" type="ORF">OEA41_002276</name>
</gene>